<evidence type="ECO:0000313" key="11">
    <source>
        <dbReference type="EMBL" id="PZR52939.1"/>
    </source>
</evidence>
<dbReference type="InterPro" id="IPR036573">
    <property type="entry name" value="CBM_sf_5/12"/>
</dbReference>
<comment type="caution">
    <text evidence="11">The sequence shown here is derived from an EMBL/GenBank/DDBJ whole genome shotgun (WGS) entry which is preliminary data.</text>
</comment>
<feature type="domain" description="Chitin-binding type-3" evidence="10">
    <location>
        <begin position="1278"/>
        <end position="1322"/>
    </location>
</feature>
<dbReference type="GO" id="GO:0005576">
    <property type="term" value="C:extracellular region"/>
    <property type="evidence" value="ECO:0007669"/>
    <property type="project" value="InterPro"/>
</dbReference>
<dbReference type="PROSITE" id="PS00775">
    <property type="entry name" value="GLYCOSYL_HYDROL_F3"/>
    <property type="match status" value="1"/>
</dbReference>
<dbReference type="PANTHER" id="PTHR30620:SF16">
    <property type="entry name" value="LYSOSOMAL BETA GLUCOSIDASE"/>
    <property type="match status" value="1"/>
</dbReference>
<dbReference type="InterPro" id="IPR002772">
    <property type="entry name" value="Glyco_hydro_3_C"/>
</dbReference>
<dbReference type="InterPro" id="IPR036881">
    <property type="entry name" value="Glyco_hydro_3_C_sf"/>
</dbReference>
<dbReference type="Pfam" id="PF02839">
    <property type="entry name" value="CBM_5_12"/>
    <property type="match status" value="1"/>
</dbReference>
<feature type="region of interest" description="Disordered" evidence="8">
    <location>
        <begin position="38"/>
        <end position="57"/>
    </location>
</feature>
<dbReference type="EC" id="3.2.1.21" evidence="3"/>
<dbReference type="Pfam" id="PF00933">
    <property type="entry name" value="Glyco_hydro_3"/>
    <property type="match status" value="1"/>
</dbReference>
<keyword evidence="5 7" id="KW-0378">Hydrolase</keyword>
<dbReference type="Pfam" id="PF03425">
    <property type="entry name" value="CBM_11"/>
    <property type="match status" value="2"/>
</dbReference>
<keyword evidence="4 9" id="KW-0732">Signal</keyword>
<proteinExistence type="inferred from homology"/>
<dbReference type="InterPro" id="IPR051915">
    <property type="entry name" value="Cellulose_Degrad_GH3"/>
</dbReference>
<keyword evidence="6 7" id="KW-0326">Glycosidase</keyword>
<sequence>MNMLPLRSTSAAAALALVLGAALPLGFTATATAATAAAPPAQAAPDDPGSGNPPNVGAAIPLDDFEGETLPVFAWGSDDAATPALTRVEATRPDAAGSHALQAEVAALGDGGWAGFSHDFATAQDWSAAGTFSFWFLGTGSGNTLRYELKSGGSSASAATLFETSVVDDAEGWRQVTVDFQDLRKKGDPDAPDRFDPTTAWGYAVTLTDLGAGTWTFDDVALVERAISIASFEGDVELSTDADPVGVFAWGADEASKPTLAITEDDRDGTAPNEGNHVLSGEYQVESGKWGGFSHNLATPQDWSGYGGIRFWWYASQDSRPASPTAGADIRVELKDDGPDGEHSELWLTTFKDNWSEDGSRWKLVELPFSQFTLRGDHQPGPAEIQNGTLDLTRAWGYALTMPTDTDRTGVRIDDVQVYGSPAAPVAATVAASPDVVLVDAGETASVDLTLRTSDGEPLAEPVTVAYGLGEGGTAVAGEDFAPFEGTVTFEEGTESGAVRSVEVATLPDDEASEARTIPVALTAEGAAVSDARVVINAHGLPYLDASLPTQERVADLVGRMSLEEKVGQMAQAERLGLASQSDIAARGLGSLLSGGGSVPTDNTPSGWADMVDGYQREALTTRWQVPLIYGVDAVHGHNNVIGATLFPHNIGLGATRDPDLAREAARVTAAETRATGIPWTFSPCLCVTRDERWGRSYEAFGEDPALVSAFAAPVVRGFQGADPGEITGSDEVLSTIKHWTGDGGTVYDESVTGSGYPIDQGVTRVADDDELRRLHIDPYVPAIDAGAGSVMPSYSAVQVGDGPEIRMHEHAELNNDVLKGELGFDGFVVSDWEGIDKLPGGTYAQKAVRAVNAGVDMAMAPYNYGDFIAAITAAVEAGTVSQERVDDAVARILTQKFAVGLFEQPFADRSGLDGVGSAEHREVARQAAAKSQVLLKNGDEEPVLPLAGDASVYVAGSTADDLGRQLGGWSISWQGSSGRTTEGTTIGEAIQAASTGDVTISPDASAPMDGADVGVVVVGERPYAEGIGDVRYGAGSQFSLSLSAADRSTIDKVCGELTCVVLVVSGRPQLVADQLGDIDALVASWLPGTEGTGVADVLFGETPFTGRLPVSWPRVDDRTTTNVGDADYDPQFAYGWGLRTDSPRDRLTGLLDGLTDRSAAELAVRRVLDAKVWAEDGTVKDAKAALPLLQTAAATLRFEAGTADEAATARLAAADAVVSVARDVAQAAVAAGRGAADHAKLTSDAEHALLSGQPGTAVRLLAAAAGVALPEGNDGGAPAWAAKAIYTGGELVSHDGRVFQAQWWTQNERPGSSSYGAWAEVGTEVATSNAAAPGGVALTWTRSWVYTGGEVAAHGGHLWKAKWWTRDQAPGTGGQFGPWQDLGAL</sequence>
<evidence type="ECO:0000256" key="1">
    <source>
        <dbReference type="ARBA" id="ARBA00000448"/>
    </source>
</evidence>
<feature type="domain" description="Chitin-binding type-3" evidence="10">
    <location>
        <begin position="1338"/>
        <end position="1383"/>
    </location>
</feature>
<comment type="catalytic activity">
    <reaction evidence="1">
        <text>Hydrolysis of terminal, non-reducing beta-D-glucosyl residues with release of beta-D-glucose.</text>
        <dbReference type="EC" id="3.2.1.21"/>
    </reaction>
</comment>
<feature type="signal peptide" evidence="9">
    <location>
        <begin position="1"/>
        <end position="33"/>
    </location>
</feature>
<dbReference type="Gene3D" id="2.60.120.430">
    <property type="entry name" value="Galactose-binding lectin"/>
    <property type="match status" value="2"/>
</dbReference>
<dbReference type="GO" id="GO:0008422">
    <property type="term" value="F:beta-glucosidase activity"/>
    <property type="evidence" value="ECO:0007669"/>
    <property type="project" value="UniProtKB-EC"/>
</dbReference>
<feature type="chain" id="PRO_5039575363" description="beta-glucosidase" evidence="9">
    <location>
        <begin position="34"/>
        <end position="1386"/>
    </location>
</feature>
<dbReference type="InterPro" id="IPR017853">
    <property type="entry name" value="GH"/>
</dbReference>
<dbReference type="SUPFAM" id="SSF141072">
    <property type="entry name" value="CalX-like"/>
    <property type="match status" value="1"/>
</dbReference>
<dbReference type="EMBL" id="QKWH01000006">
    <property type="protein sequence ID" value="PZR52939.1"/>
    <property type="molecule type" value="Genomic_DNA"/>
</dbReference>
<dbReference type="InterPro" id="IPR005087">
    <property type="entry name" value="CBM11"/>
</dbReference>
<evidence type="ECO:0000256" key="4">
    <source>
        <dbReference type="ARBA" id="ARBA00022729"/>
    </source>
</evidence>
<gene>
    <name evidence="11" type="ORF">DNL40_09810</name>
</gene>
<evidence type="ECO:0000256" key="8">
    <source>
        <dbReference type="SAM" id="MobiDB-lite"/>
    </source>
</evidence>
<dbReference type="Gene3D" id="2.60.40.2030">
    <property type="match status" value="1"/>
</dbReference>
<dbReference type="Gene3D" id="3.20.20.300">
    <property type="entry name" value="Glycoside hydrolase, family 3, N-terminal domain"/>
    <property type="match status" value="1"/>
</dbReference>
<evidence type="ECO:0000256" key="3">
    <source>
        <dbReference type="ARBA" id="ARBA00012744"/>
    </source>
</evidence>
<evidence type="ECO:0000313" key="12">
    <source>
        <dbReference type="Proteomes" id="UP000248783"/>
    </source>
</evidence>
<dbReference type="GO" id="GO:0008810">
    <property type="term" value="F:cellulase activity"/>
    <property type="evidence" value="ECO:0007669"/>
    <property type="project" value="InterPro"/>
</dbReference>
<comment type="similarity">
    <text evidence="2 7">Belongs to the glycosyl hydrolase 3 family.</text>
</comment>
<dbReference type="SUPFAM" id="SSF51055">
    <property type="entry name" value="Carbohydrate binding domain"/>
    <property type="match status" value="2"/>
</dbReference>
<name>A0A2W5WN28_9MICO</name>
<evidence type="ECO:0000259" key="10">
    <source>
        <dbReference type="SMART" id="SM00495"/>
    </source>
</evidence>
<dbReference type="InterPro" id="IPR019800">
    <property type="entry name" value="Glyco_hydro_3_AS"/>
</dbReference>
<dbReference type="SUPFAM" id="SSF51445">
    <property type="entry name" value="(Trans)glycosidases"/>
    <property type="match status" value="1"/>
</dbReference>
<dbReference type="InterPro" id="IPR036962">
    <property type="entry name" value="Glyco_hydro_3_N_sf"/>
</dbReference>
<dbReference type="GO" id="GO:0030246">
    <property type="term" value="F:carbohydrate binding"/>
    <property type="evidence" value="ECO:0007669"/>
    <property type="project" value="InterPro"/>
</dbReference>
<evidence type="ECO:0000256" key="5">
    <source>
        <dbReference type="ARBA" id="ARBA00022801"/>
    </source>
</evidence>
<dbReference type="InterPro" id="IPR008979">
    <property type="entry name" value="Galactose-bd-like_sf"/>
</dbReference>
<organism evidence="11 12">
    <name type="scientific">Xylanimonas oleitrophica</name>
    <dbReference type="NCBI Taxonomy" id="2607479"/>
    <lineage>
        <taxon>Bacteria</taxon>
        <taxon>Bacillati</taxon>
        <taxon>Actinomycetota</taxon>
        <taxon>Actinomycetes</taxon>
        <taxon>Micrococcales</taxon>
        <taxon>Promicromonosporaceae</taxon>
        <taxon>Xylanimonas</taxon>
    </lineage>
</organism>
<dbReference type="Gene3D" id="2.10.10.20">
    <property type="entry name" value="Carbohydrate-binding module superfamily 5/12"/>
    <property type="match status" value="2"/>
</dbReference>
<dbReference type="InterPro" id="IPR003610">
    <property type="entry name" value="CBM5/12"/>
</dbReference>
<dbReference type="SUPFAM" id="SSF52279">
    <property type="entry name" value="Beta-D-glucan exohydrolase, C-terminal domain"/>
    <property type="match status" value="1"/>
</dbReference>
<dbReference type="InterPro" id="IPR001764">
    <property type="entry name" value="Glyco_hydro_3_N"/>
</dbReference>
<reference evidence="11 12" key="1">
    <citation type="submission" date="2018-06" db="EMBL/GenBank/DDBJ databases">
        <title>Whole genome sequencing of a novel hydrocarbon degrading bacterial strain, PW21 isolated from oil contaminated produced water sample.</title>
        <authorList>
            <person name="Nagkirti P."/>
            <person name="Shaikh A."/>
            <person name="Gowdaman V."/>
            <person name="Engineer A.E."/>
            <person name="Dagar S."/>
            <person name="Dhakephalkar P.K."/>
        </authorList>
    </citation>
    <scope>NUCLEOTIDE SEQUENCE [LARGE SCALE GENOMIC DNA]</scope>
    <source>
        <strain evidence="11 12">PW21</strain>
    </source>
</reference>
<keyword evidence="12" id="KW-1185">Reference proteome</keyword>
<accession>A0A2W5WN28</accession>
<dbReference type="SUPFAM" id="SSF49785">
    <property type="entry name" value="Galactose-binding domain-like"/>
    <property type="match status" value="2"/>
</dbReference>
<dbReference type="PRINTS" id="PR00133">
    <property type="entry name" value="GLHYDRLASE3"/>
</dbReference>
<dbReference type="GO" id="GO:0030245">
    <property type="term" value="P:cellulose catabolic process"/>
    <property type="evidence" value="ECO:0007669"/>
    <property type="project" value="InterPro"/>
</dbReference>
<dbReference type="Proteomes" id="UP000248783">
    <property type="component" value="Unassembled WGS sequence"/>
</dbReference>
<dbReference type="Gene3D" id="3.40.50.1700">
    <property type="entry name" value="Glycoside hydrolase family 3 C-terminal domain"/>
    <property type="match status" value="1"/>
</dbReference>
<evidence type="ECO:0000256" key="6">
    <source>
        <dbReference type="ARBA" id="ARBA00023295"/>
    </source>
</evidence>
<evidence type="ECO:0000256" key="2">
    <source>
        <dbReference type="ARBA" id="ARBA00005336"/>
    </source>
</evidence>
<dbReference type="PANTHER" id="PTHR30620">
    <property type="entry name" value="PERIPLASMIC BETA-GLUCOSIDASE-RELATED"/>
    <property type="match status" value="1"/>
</dbReference>
<evidence type="ECO:0000256" key="9">
    <source>
        <dbReference type="SAM" id="SignalP"/>
    </source>
</evidence>
<protein>
    <recommendedName>
        <fullName evidence="3">beta-glucosidase</fullName>
        <ecNumber evidence="3">3.2.1.21</ecNumber>
    </recommendedName>
</protein>
<dbReference type="InterPro" id="IPR038081">
    <property type="entry name" value="CalX-like_sf"/>
</dbReference>
<dbReference type="SMART" id="SM00495">
    <property type="entry name" value="ChtBD3"/>
    <property type="match status" value="2"/>
</dbReference>
<dbReference type="CDD" id="cd12215">
    <property type="entry name" value="ChiC_BD"/>
    <property type="match status" value="2"/>
</dbReference>
<evidence type="ECO:0000256" key="7">
    <source>
        <dbReference type="RuleBase" id="RU361161"/>
    </source>
</evidence>
<dbReference type="Pfam" id="PF01915">
    <property type="entry name" value="Glyco_hydro_3_C"/>
    <property type="match status" value="1"/>
</dbReference>